<dbReference type="SFLD" id="SFLDS00019">
    <property type="entry name" value="Glutathione_Transferase_(cytos"/>
    <property type="match status" value="1"/>
</dbReference>
<dbReference type="InterPro" id="IPR004046">
    <property type="entry name" value="GST_C"/>
</dbReference>
<accession>A0ABR3ZZ53</accession>
<evidence type="ECO:0000256" key="1">
    <source>
        <dbReference type="ARBA" id="ARBA00007409"/>
    </source>
</evidence>
<feature type="domain" description="GST C-terminal" evidence="8">
    <location>
        <begin position="88"/>
        <end position="220"/>
    </location>
</feature>
<dbReference type="PROSITE" id="PS50040">
    <property type="entry name" value="EF1G_C"/>
    <property type="match status" value="1"/>
</dbReference>
<feature type="domain" description="EF-1-gamma C-terminal" evidence="6">
    <location>
        <begin position="259"/>
        <end position="420"/>
    </location>
</feature>
<evidence type="ECO:0000259" key="6">
    <source>
        <dbReference type="PROSITE" id="PS50040"/>
    </source>
</evidence>
<keyword evidence="3 4" id="KW-0648">Protein biosynthesis</keyword>
<dbReference type="InterPro" id="IPR036433">
    <property type="entry name" value="EF1B_G_C_sf"/>
</dbReference>
<comment type="similarity">
    <text evidence="1">Belongs to the GST superfamily.</text>
</comment>
<dbReference type="SUPFAM" id="SSF89942">
    <property type="entry name" value="eEF1-gamma domain"/>
    <property type="match status" value="1"/>
</dbReference>
<dbReference type="InterPro" id="IPR050802">
    <property type="entry name" value="EF-GSTs"/>
</dbReference>
<dbReference type="CDD" id="cd03044">
    <property type="entry name" value="GST_N_EF1Bgamma"/>
    <property type="match status" value="1"/>
</dbReference>
<proteinExistence type="inferred from homology"/>
<evidence type="ECO:0000256" key="5">
    <source>
        <dbReference type="SAM" id="MobiDB-lite"/>
    </source>
</evidence>
<reference evidence="9 10" key="1">
    <citation type="submission" date="2024-09" db="EMBL/GenBank/DDBJ databases">
        <title>Rethinking Asexuality: The Enigmatic Case of Functional Sexual Genes in Lepraria (Stereocaulaceae).</title>
        <authorList>
            <person name="Doellman M."/>
            <person name="Sun Y."/>
            <person name="Barcenas-Pena A."/>
            <person name="Lumbsch H.T."/>
            <person name="Grewe F."/>
        </authorList>
    </citation>
    <scope>NUCLEOTIDE SEQUENCE [LARGE SCALE GENOMIC DNA]</scope>
    <source>
        <strain evidence="9 10">Mercado 3170</strain>
    </source>
</reference>
<evidence type="ECO:0000259" key="7">
    <source>
        <dbReference type="PROSITE" id="PS50404"/>
    </source>
</evidence>
<evidence type="ECO:0000256" key="2">
    <source>
        <dbReference type="ARBA" id="ARBA00022768"/>
    </source>
</evidence>
<dbReference type="Proteomes" id="UP001590950">
    <property type="component" value="Unassembled WGS sequence"/>
</dbReference>
<evidence type="ECO:0000313" key="10">
    <source>
        <dbReference type="Proteomes" id="UP001590950"/>
    </source>
</evidence>
<dbReference type="InterPro" id="IPR040079">
    <property type="entry name" value="Glutathione_S-Trfase"/>
</dbReference>
<dbReference type="Gene3D" id="3.40.30.10">
    <property type="entry name" value="Glutaredoxin"/>
    <property type="match status" value="1"/>
</dbReference>
<dbReference type="PANTHER" id="PTHR43986:SF1">
    <property type="entry name" value="ELONGATION FACTOR 1-GAMMA"/>
    <property type="match status" value="1"/>
</dbReference>
<dbReference type="Pfam" id="PF00043">
    <property type="entry name" value="GST_C"/>
    <property type="match status" value="1"/>
</dbReference>
<evidence type="ECO:0000313" key="9">
    <source>
        <dbReference type="EMBL" id="KAL2038514.1"/>
    </source>
</evidence>
<evidence type="ECO:0000256" key="3">
    <source>
        <dbReference type="ARBA" id="ARBA00022917"/>
    </source>
</evidence>
<dbReference type="PROSITE" id="PS50404">
    <property type="entry name" value="GST_NTER"/>
    <property type="match status" value="1"/>
</dbReference>
<dbReference type="SFLD" id="SFLDG00358">
    <property type="entry name" value="Main_(cytGST)"/>
    <property type="match status" value="1"/>
</dbReference>
<feature type="domain" description="GST N-terminal" evidence="7">
    <location>
        <begin position="2"/>
        <end position="83"/>
    </location>
</feature>
<dbReference type="Pfam" id="PF00647">
    <property type="entry name" value="EF1G"/>
    <property type="match status" value="1"/>
</dbReference>
<evidence type="ECO:0008006" key="11">
    <source>
        <dbReference type="Google" id="ProtNLM"/>
    </source>
</evidence>
<organism evidence="9 10">
    <name type="scientific">Stereocaulon virgatum</name>
    <dbReference type="NCBI Taxonomy" id="373712"/>
    <lineage>
        <taxon>Eukaryota</taxon>
        <taxon>Fungi</taxon>
        <taxon>Dikarya</taxon>
        <taxon>Ascomycota</taxon>
        <taxon>Pezizomycotina</taxon>
        <taxon>Lecanoromycetes</taxon>
        <taxon>OSLEUM clade</taxon>
        <taxon>Lecanoromycetidae</taxon>
        <taxon>Lecanorales</taxon>
        <taxon>Lecanorineae</taxon>
        <taxon>Stereocaulaceae</taxon>
        <taxon>Stereocaulon</taxon>
    </lineage>
</organism>
<comment type="caution">
    <text evidence="9">The sequence shown here is derived from an EMBL/GenBank/DDBJ whole genome shotgun (WGS) entry which is preliminary data.</text>
</comment>
<keyword evidence="2 4" id="KW-0251">Elongation factor</keyword>
<dbReference type="PROSITE" id="PS50405">
    <property type="entry name" value="GST_CTER"/>
    <property type="match status" value="1"/>
</dbReference>
<dbReference type="InterPro" id="IPR004045">
    <property type="entry name" value="Glutathione_S-Trfase_N"/>
</dbReference>
<evidence type="ECO:0000259" key="8">
    <source>
        <dbReference type="PROSITE" id="PS50405"/>
    </source>
</evidence>
<keyword evidence="10" id="KW-1185">Reference proteome</keyword>
<dbReference type="InterPro" id="IPR036282">
    <property type="entry name" value="Glutathione-S-Trfase_C_sf"/>
</dbReference>
<dbReference type="SMART" id="SM01183">
    <property type="entry name" value="EF1G"/>
    <property type="match status" value="1"/>
</dbReference>
<dbReference type="SUPFAM" id="SSF47616">
    <property type="entry name" value="GST C-terminal domain-like"/>
    <property type="match status" value="1"/>
</dbReference>
<gene>
    <name evidence="9" type="ORF">N7G274_008853</name>
</gene>
<dbReference type="PANTHER" id="PTHR43986">
    <property type="entry name" value="ELONGATION FACTOR 1-GAMMA"/>
    <property type="match status" value="1"/>
</dbReference>
<feature type="region of interest" description="Disordered" evidence="5">
    <location>
        <begin position="218"/>
        <end position="266"/>
    </location>
</feature>
<dbReference type="InterPro" id="IPR001662">
    <property type="entry name" value="EF1B_G_C"/>
</dbReference>
<dbReference type="InterPro" id="IPR036249">
    <property type="entry name" value="Thioredoxin-like_sf"/>
</dbReference>
<dbReference type="Pfam" id="PF02798">
    <property type="entry name" value="GST_N"/>
    <property type="match status" value="1"/>
</dbReference>
<dbReference type="EMBL" id="JBEFKJ010000032">
    <property type="protein sequence ID" value="KAL2038514.1"/>
    <property type="molecule type" value="Genomic_DNA"/>
</dbReference>
<dbReference type="Gene3D" id="1.20.1050.10">
    <property type="match status" value="1"/>
</dbReference>
<dbReference type="InterPro" id="IPR010987">
    <property type="entry name" value="Glutathione-S-Trfase_C-like"/>
</dbReference>
<feature type="compositionally biased region" description="Basic and acidic residues" evidence="5">
    <location>
        <begin position="218"/>
        <end position="244"/>
    </location>
</feature>
<dbReference type="SUPFAM" id="SSF52833">
    <property type="entry name" value="Thioredoxin-like"/>
    <property type="match status" value="1"/>
</dbReference>
<dbReference type="CDD" id="cd03181">
    <property type="entry name" value="GST_C_EF1Bgamma_like"/>
    <property type="match status" value="1"/>
</dbReference>
<sequence length="420" mass="48214">MAFGKLYTREGNPRSTAIKAVAKANKLDLEIVDTDVTKGPLSTEYLKINKLGLVPSFVGSDGYELTESIAIAIYITSQNEKTSLLGKTKQDYASIVRWMSFANQEILPALASWFRPLIGRDPYNKKNVDDAQKKALKAVSVLEEHLLVHTFLVGERITLADLFSAGIIARGFQYFFDKKWREENPNVTRWYETVYNQPIYSAIVGKLEFIDHAIENKAPKTDKQEKPKKEQAAKKEQPKPKAKEVDDEEEEEDKPAPKPKHPLEALPKPTLVLDDWKRKYSNEETREVALPWFWENYKPDEYSIWRCDYKYNDELTQTFMTANLIGGFFARLEASRKYIFGCASVYGVKNDSVVQGAFVVRGQEAQPAFDVAPDYESYEFTKLDPSKTEDKEFVNDQWSWDKPITVEGKTYEWADGKVFK</sequence>
<protein>
    <recommendedName>
        <fullName evidence="11">Elongation factor 1-gamma</fullName>
    </recommendedName>
</protein>
<evidence type="ECO:0000256" key="4">
    <source>
        <dbReference type="PROSITE-ProRule" id="PRU00519"/>
    </source>
</evidence>
<dbReference type="Gene3D" id="3.30.70.1010">
    <property type="entry name" value="Translation elongation factor EF1B, gamma chain, conserved domain"/>
    <property type="match status" value="1"/>
</dbReference>
<name>A0ABR3ZZ53_9LECA</name>